<dbReference type="Pfam" id="PF12130">
    <property type="entry name" value="bMERB_dom"/>
    <property type="match status" value="1"/>
</dbReference>
<dbReference type="AlphaFoldDB" id="A0A922I3G4"/>
<feature type="region of interest" description="Disordered" evidence="2">
    <location>
        <begin position="676"/>
        <end position="794"/>
    </location>
</feature>
<evidence type="ECO:0000256" key="2">
    <source>
        <dbReference type="SAM" id="MobiDB-lite"/>
    </source>
</evidence>
<feature type="region of interest" description="Disordered" evidence="2">
    <location>
        <begin position="303"/>
        <end position="347"/>
    </location>
</feature>
<dbReference type="InterPro" id="IPR022735">
    <property type="entry name" value="bMERB_dom"/>
</dbReference>
<dbReference type="Proteomes" id="UP000790347">
    <property type="component" value="Unassembled WGS sequence"/>
</dbReference>
<feature type="domain" description="BMERB" evidence="3">
    <location>
        <begin position="466"/>
        <end position="634"/>
    </location>
</feature>
<feature type="compositionally biased region" description="Polar residues" evidence="2">
    <location>
        <begin position="762"/>
        <end position="794"/>
    </location>
</feature>
<reference evidence="4" key="2">
    <citation type="journal article" date="2022" name="Res Sq">
        <title>Comparative Genomics Reveals Insights into the Divergent Evolution of Astigmatic Mites and Household Pest Adaptations.</title>
        <authorList>
            <person name="Xiong Q."/>
            <person name="Wan A.T.-Y."/>
            <person name="Liu X.-Y."/>
            <person name="Fung C.S.-H."/>
            <person name="Xiao X."/>
            <person name="Malainual N."/>
            <person name="Hou J."/>
            <person name="Wang L."/>
            <person name="Wang M."/>
            <person name="Yang K."/>
            <person name="Cui Y."/>
            <person name="Leung E."/>
            <person name="Nong W."/>
            <person name="Shin S.-K."/>
            <person name="Au S."/>
            <person name="Jeong K.Y."/>
            <person name="Chew F.T."/>
            <person name="Hui J."/>
            <person name="Leung T.F."/>
            <person name="Tungtrongchitr A."/>
            <person name="Zhong N."/>
            <person name="Liu Z."/>
            <person name="Tsui S."/>
        </authorList>
    </citation>
    <scope>NUCLEOTIDE SEQUENCE</scope>
    <source>
        <strain evidence="4">Derf</strain>
        <tissue evidence="4">Whole organism</tissue>
    </source>
</reference>
<evidence type="ECO:0000313" key="5">
    <source>
        <dbReference type="Proteomes" id="UP000790347"/>
    </source>
</evidence>
<keyword evidence="5" id="KW-1185">Reference proteome</keyword>
<protein>
    <submittedName>
        <fullName evidence="4">DUF3585</fullName>
    </submittedName>
</protein>
<evidence type="ECO:0000313" key="4">
    <source>
        <dbReference type="EMBL" id="KAH9521812.1"/>
    </source>
</evidence>
<feature type="region of interest" description="Disordered" evidence="2">
    <location>
        <begin position="206"/>
        <end position="243"/>
    </location>
</feature>
<accession>A0A922I3G4</accession>
<feature type="region of interest" description="Disordered" evidence="2">
    <location>
        <begin position="388"/>
        <end position="426"/>
    </location>
</feature>
<evidence type="ECO:0000259" key="3">
    <source>
        <dbReference type="PROSITE" id="PS51848"/>
    </source>
</evidence>
<sequence length="794" mass="89953">MMMMNHTMIITNEKSNMSAINNDIDDQQQKQQPLTVNEKMDDDNDNNNNVQPIAEKDSSSSSKMNVEYECKIDKNDEIVDGKNVQIELENDDDGEKFVNLDLECEKIESLIQTLDQIELDSLPSVDDDRSEHDSINCANNNTMNVVVDDLKSVNNNDNFEVPQMLEIDEKIKNEETSSTVEKIVEIPKPRERKSKCLSINKIEQPIEIQSEKMSSSSTNKTKDYPDDLNPFGDDDDDDDTNVVEIHEPSGLKTVIKIEHYPADLNPFGDDIDSCKVEISKQNSSSLNPFGSDDEDEEPIVKSKILNHHSPEQRRSSLKPSPTPTSKRKKRPAPLPPSSLSNKSNQSLDQISMATDKPITQSESSQMYDSFISNASSSNVDFDTGSNVSFGSRHSIHSDTRTPTPVPRRSKIHSNHQDDDSQKSSISSTNNILIDSCGTAATGNGDSTNSVQAQLKAIKNKKRPAPPRPAFKRELKTSTEDMDKELNEIGDQLPVIEMERAQLEQWLLESLKTEEPQQQQQQQDPMDKNAKIIEYDQKLERFLELAREKCKLCRKQKELMYMKRELKLEETQLELEYQLRVIMSKQDAQKTTDDCDEEQRLLKKMMEIIDERNDIIENMIQDENKEIEEYQNMIGKVGGGLRKSQSNEIAMNDSKTNGKNYHLKPFHKLKKLNKKIKTKLKQHKKHQQNGDDGVQVNDDDDNDDGKSINESSESITSDGGPSLRTSTNDLSSNNCRSIEAVDDDKNSATKSKNLSKLGRTTLKKISNPSKTFHTVSSELKSKLQSHSNITNHNDK</sequence>
<name>A0A922I3G4_DERFA</name>
<feature type="compositionally biased region" description="Polar residues" evidence="2">
    <location>
        <begin position="707"/>
        <end position="735"/>
    </location>
</feature>
<dbReference type="SMART" id="SM01203">
    <property type="entry name" value="DUF3585"/>
    <property type="match status" value="1"/>
</dbReference>
<feature type="compositionally biased region" description="Acidic residues" evidence="2">
    <location>
        <begin position="232"/>
        <end position="241"/>
    </location>
</feature>
<evidence type="ECO:0000256" key="1">
    <source>
        <dbReference type="SAM" id="Coils"/>
    </source>
</evidence>
<feature type="region of interest" description="Disordered" evidence="2">
    <location>
        <begin position="37"/>
        <end position="65"/>
    </location>
</feature>
<keyword evidence="1" id="KW-0175">Coiled coil</keyword>
<comment type="caution">
    <text evidence="4">The sequence shown here is derived from an EMBL/GenBank/DDBJ whole genome shotgun (WGS) entry which is preliminary data.</text>
</comment>
<organism evidence="4 5">
    <name type="scientific">Dermatophagoides farinae</name>
    <name type="common">American house dust mite</name>
    <dbReference type="NCBI Taxonomy" id="6954"/>
    <lineage>
        <taxon>Eukaryota</taxon>
        <taxon>Metazoa</taxon>
        <taxon>Ecdysozoa</taxon>
        <taxon>Arthropoda</taxon>
        <taxon>Chelicerata</taxon>
        <taxon>Arachnida</taxon>
        <taxon>Acari</taxon>
        <taxon>Acariformes</taxon>
        <taxon>Sarcoptiformes</taxon>
        <taxon>Astigmata</taxon>
        <taxon>Psoroptidia</taxon>
        <taxon>Analgoidea</taxon>
        <taxon>Pyroglyphidae</taxon>
        <taxon>Dermatophagoidinae</taxon>
        <taxon>Dermatophagoides</taxon>
    </lineage>
</organism>
<gene>
    <name evidence="4" type="primary">MICALL1</name>
    <name evidence="4" type="ORF">DERF_005439</name>
</gene>
<dbReference type="EMBL" id="ASGP02000002">
    <property type="protein sequence ID" value="KAH9521812.1"/>
    <property type="molecule type" value="Genomic_DNA"/>
</dbReference>
<feature type="coiled-coil region" evidence="1">
    <location>
        <begin position="605"/>
        <end position="632"/>
    </location>
</feature>
<reference evidence="4" key="1">
    <citation type="submission" date="2013-05" db="EMBL/GenBank/DDBJ databases">
        <authorList>
            <person name="Yim A.K.Y."/>
            <person name="Chan T.F."/>
            <person name="Ji K.M."/>
            <person name="Liu X.Y."/>
            <person name="Zhou J.W."/>
            <person name="Li R.Q."/>
            <person name="Yang K.Y."/>
            <person name="Li J."/>
            <person name="Li M."/>
            <person name="Law P.T.W."/>
            <person name="Wu Y.L."/>
            <person name="Cai Z.L."/>
            <person name="Qin H."/>
            <person name="Bao Y."/>
            <person name="Leung R.K.K."/>
            <person name="Ng P.K.S."/>
            <person name="Zou J."/>
            <person name="Zhong X.J."/>
            <person name="Ran P.X."/>
            <person name="Zhong N.S."/>
            <person name="Liu Z.G."/>
            <person name="Tsui S.K.W."/>
        </authorList>
    </citation>
    <scope>NUCLEOTIDE SEQUENCE</scope>
    <source>
        <strain evidence="4">Derf</strain>
        <tissue evidence="4">Whole organism</tissue>
    </source>
</reference>
<feature type="compositionally biased region" description="Basic residues" evidence="2">
    <location>
        <begin position="676"/>
        <end position="686"/>
    </location>
</feature>
<proteinExistence type="predicted"/>
<dbReference type="PROSITE" id="PS51848">
    <property type="entry name" value="BMERB"/>
    <property type="match status" value="1"/>
</dbReference>